<comment type="caution">
    <text evidence="2">The sequence shown here is derived from an EMBL/GenBank/DDBJ whole genome shotgun (WGS) entry which is preliminary data.</text>
</comment>
<keyword evidence="3" id="KW-1185">Reference proteome</keyword>
<evidence type="ECO:0000313" key="2">
    <source>
        <dbReference type="EMBL" id="MDO1451062.1"/>
    </source>
</evidence>
<keyword evidence="1" id="KW-1133">Transmembrane helix</keyword>
<dbReference type="EMBL" id="JAUKPO010000042">
    <property type="protein sequence ID" value="MDO1451062.1"/>
    <property type="molecule type" value="Genomic_DNA"/>
</dbReference>
<protein>
    <submittedName>
        <fullName evidence="2">Uncharacterized protein</fullName>
    </submittedName>
</protein>
<evidence type="ECO:0000313" key="3">
    <source>
        <dbReference type="Proteomes" id="UP001168528"/>
    </source>
</evidence>
<feature type="transmembrane region" description="Helical" evidence="1">
    <location>
        <begin position="123"/>
        <end position="151"/>
    </location>
</feature>
<keyword evidence="1" id="KW-0472">Membrane</keyword>
<reference evidence="2" key="1">
    <citation type="submission" date="2023-07" db="EMBL/GenBank/DDBJ databases">
        <title>The genome sequence of Rhodocytophaga aerolata KACC 12507.</title>
        <authorList>
            <person name="Zhang X."/>
        </authorList>
    </citation>
    <scope>NUCLEOTIDE SEQUENCE</scope>
    <source>
        <strain evidence="2">KACC 12507</strain>
    </source>
</reference>
<proteinExistence type="predicted"/>
<sequence length="153" mass="17462">MLDANDVSGKMLTEQQKRDFCALMLRRYGVQLETVNELLPAFYVNYLAASISEKTSKESRESIIMLFKSFAAETQKAKEEFVSHSGQAITQITSIVSEFEKNTASKVANFETKQYRFDDPKTAFFFAFGKYGIAGCFVSLLLFICFMVMYLNR</sequence>
<name>A0ABT8RJS9_9BACT</name>
<gene>
    <name evidence="2" type="ORF">Q0590_32610</name>
</gene>
<dbReference type="Proteomes" id="UP001168528">
    <property type="component" value="Unassembled WGS sequence"/>
</dbReference>
<dbReference type="RefSeq" id="WP_302041862.1">
    <property type="nucleotide sequence ID" value="NZ_JAUKPO010000042.1"/>
</dbReference>
<keyword evidence="1" id="KW-0812">Transmembrane</keyword>
<accession>A0ABT8RJS9</accession>
<evidence type="ECO:0000256" key="1">
    <source>
        <dbReference type="SAM" id="Phobius"/>
    </source>
</evidence>
<organism evidence="2 3">
    <name type="scientific">Rhodocytophaga aerolata</name>
    <dbReference type="NCBI Taxonomy" id="455078"/>
    <lineage>
        <taxon>Bacteria</taxon>
        <taxon>Pseudomonadati</taxon>
        <taxon>Bacteroidota</taxon>
        <taxon>Cytophagia</taxon>
        <taxon>Cytophagales</taxon>
        <taxon>Rhodocytophagaceae</taxon>
        <taxon>Rhodocytophaga</taxon>
    </lineage>
</organism>